<dbReference type="NCBIfam" id="TIGR00228">
    <property type="entry name" value="ruvC"/>
    <property type="match status" value="1"/>
</dbReference>
<evidence type="ECO:0000256" key="3">
    <source>
        <dbReference type="ARBA" id="ARBA00022722"/>
    </source>
</evidence>
<feature type="binding site" evidence="13">
    <location>
        <position position="7"/>
    </location>
    <ligand>
        <name>Mg(2+)</name>
        <dbReference type="ChEBI" id="CHEBI:18420"/>
        <label>1</label>
    </ligand>
</feature>
<dbReference type="EC" id="3.1.21.10" evidence="13 14"/>
<dbReference type="CDD" id="cd16962">
    <property type="entry name" value="RuvC"/>
    <property type="match status" value="1"/>
</dbReference>
<feature type="binding site" evidence="13">
    <location>
        <position position="68"/>
    </location>
    <ligand>
        <name>Mg(2+)</name>
        <dbReference type="ChEBI" id="CHEBI:18420"/>
        <label>2</label>
    </ligand>
</feature>
<dbReference type="Pfam" id="PF02075">
    <property type="entry name" value="RuvC"/>
    <property type="match status" value="1"/>
</dbReference>
<comment type="cofactor">
    <cofactor evidence="13">
        <name>Mg(2+)</name>
        <dbReference type="ChEBI" id="CHEBI:18420"/>
    </cofactor>
    <text evidence="13">Binds 2 Mg(2+) ion per subunit.</text>
</comment>
<keyword evidence="7 13" id="KW-0378">Hydrolase</keyword>
<dbReference type="InterPro" id="IPR036397">
    <property type="entry name" value="RNaseH_sf"/>
</dbReference>
<dbReference type="InterPro" id="IPR002176">
    <property type="entry name" value="X-over_junc_endoDNase_RuvC"/>
</dbReference>
<sequence length="164" mass="17811">MIILGIDPGLKHLGWGVIEAQTPQRMRHIAHGVITTDAAFSMPERLFSIYQDLVKLFDKYTPEALANEALIFSKNVSSALPVAHVRGVILLLAIQQNVSIKSFAPNTIKQAVTGNGMAKKGEVQQMVKLLLKLEEIPKPDHAADALAIAISYAYGVPAVSDRLT</sequence>
<evidence type="ECO:0000313" key="16">
    <source>
        <dbReference type="Proteomes" id="UP000778951"/>
    </source>
</evidence>
<evidence type="ECO:0000256" key="5">
    <source>
        <dbReference type="ARBA" id="ARBA00022759"/>
    </source>
</evidence>
<dbReference type="AlphaFoldDB" id="A0A968GHB8"/>
<dbReference type="NCBIfam" id="NF000711">
    <property type="entry name" value="PRK00039.2-1"/>
    <property type="match status" value="1"/>
</dbReference>
<keyword evidence="3 13" id="KW-0540">Nuclease</keyword>
<evidence type="ECO:0000256" key="10">
    <source>
        <dbReference type="ARBA" id="ARBA00023172"/>
    </source>
</evidence>
<keyword evidence="8 13" id="KW-0460">Magnesium</keyword>
<evidence type="ECO:0000256" key="9">
    <source>
        <dbReference type="ARBA" id="ARBA00023125"/>
    </source>
</evidence>
<keyword evidence="11 13" id="KW-0234">DNA repair</keyword>
<keyword evidence="10 13" id="KW-0233">DNA recombination</keyword>
<evidence type="ECO:0000256" key="6">
    <source>
        <dbReference type="ARBA" id="ARBA00022763"/>
    </source>
</evidence>
<dbReference type="PRINTS" id="PR00696">
    <property type="entry name" value="RSOLVASERUVC"/>
</dbReference>
<dbReference type="PANTHER" id="PTHR30194:SF3">
    <property type="entry name" value="CROSSOVER JUNCTION ENDODEOXYRIBONUCLEASE RUVC"/>
    <property type="match status" value="1"/>
</dbReference>
<comment type="function">
    <text evidence="13">The RuvA-RuvB-RuvC complex processes Holliday junction (HJ) DNA during genetic recombination and DNA repair. Endonuclease that resolves HJ intermediates. Cleaves cruciform DNA by making single-stranded nicks across the HJ at symmetrical positions within the homologous arms, yielding a 5'-phosphate and a 3'-hydroxyl group; requires a central core of homology in the junction. The consensus cleavage sequence is 5'-(A/T)TT(C/G)-3'. Cleavage occurs on the 3'-side of the TT dinucleotide at the point of strand exchange. HJ branch migration catalyzed by RuvA-RuvB allows RuvC to scan DNA until it finds its consensus sequence, where it cleaves and resolves the cruciform DNA.</text>
</comment>
<dbReference type="GO" id="GO:0005737">
    <property type="term" value="C:cytoplasm"/>
    <property type="evidence" value="ECO:0007669"/>
    <property type="project" value="UniProtKB-SubCell"/>
</dbReference>
<keyword evidence="2 13" id="KW-0963">Cytoplasm</keyword>
<dbReference type="HAMAP" id="MF_00034">
    <property type="entry name" value="RuvC"/>
    <property type="match status" value="1"/>
</dbReference>
<comment type="similarity">
    <text evidence="1 13">Belongs to the RuvC family.</text>
</comment>
<dbReference type="GO" id="GO:0003677">
    <property type="term" value="F:DNA binding"/>
    <property type="evidence" value="ECO:0007669"/>
    <property type="project" value="UniProtKB-KW"/>
</dbReference>
<evidence type="ECO:0000256" key="8">
    <source>
        <dbReference type="ARBA" id="ARBA00022842"/>
    </source>
</evidence>
<feature type="active site" evidence="13">
    <location>
        <position position="68"/>
    </location>
</feature>
<dbReference type="GO" id="GO:0006281">
    <property type="term" value="P:DNA repair"/>
    <property type="evidence" value="ECO:0007669"/>
    <property type="project" value="UniProtKB-UniRule"/>
</dbReference>
<evidence type="ECO:0000256" key="14">
    <source>
        <dbReference type="NCBIfam" id="TIGR00228"/>
    </source>
</evidence>
<dbReference type="GO" id="GO:0000287">
    <property type="term" value="F:magnesium ion binding"/>
    <property type="evidence" value="ECO:0007669"/>
    <property type="project" value="UniProtKB-UniRule"/>
</dbReference>
<comment type="subcellular location">
    <subcellularLocation>
        <location evidence="13">Cytoplasm</location>
    </subcellularLocation>
</comment>
<dbReference type="EMBL" id="JAATLM010000001">
    <property type="protein sequence ID" value="NIZ69032.1"/>
    <property type="molecule type" value="Genomic_DNA"/>
</dbReference>
<dbReference type="FunFam" id="3.30.420.10:FF:000002">
    <property type="entry name" value="Crossover junction endodeoxyribonuclease RuvC"/>
    <property type="match status" value="1"/>
</dbReference>
<gene>
    <name evidence="13 15" type="primary">ruvC</name>
    <name evidence="15" type="ORF">HCT48_02235</name>
</gene>
<keyword evidence="4 13" id="KW-0479">Metal-binding</keyword>
<dbReference type="Proteomes" id="UP000778951">
    <property type="component" value="Unassembled WGS sequence"/>
</dbReference>
<proteinExistence type="inferred from homology"/>
<feature type="active site" evidence="13">
    <location>
        <position position="141"/>
    </location>
</feature>
<evidence type="ECO:0000256" key="7">
    <source>
        <dbReference type="ARBA" id="ARBA00022801"/>
    </source>
</evidence>
<evidence type="ECO:0000256" key="1">
    <source>
        <dbReference type="ARBA" id="ARBA00009518"/>
    </source>
</evidence>
<evidence type="ECO:0000256" key="13">
    <source>
        <dbReference type="HAMAP-Rule" id="MF_00034"/>
    </source>
</evidence>
<comment type="subunit">
    <text evidence="13">Homodimer which binds Holliday junction (HJ) DNA. The HJ becomes 2-fold symmetrical on binding to RuvC with unstacked arms; it has a different conformation from HJ DNA in complex with RuvA. In the full resolvosome a probable DNA-RuvA(4)-RuvB(12)-RuvC(2) complex forms which resolves the HJ.</text>
</comment>
<reference evidence="15" key="1">
    <citation type="submission" date="2020-03" db="EMBL/GenBank/DDBJ databases">
        <title>Spirochaetal bacteria isolated from arthropods constitute a novel genus Entomospira genus novum within the order Spirochaetales.</title>
        <authorList>
            <person name="Grana-Miraglia L."/>
            <person name="Sikutova S."/>
            <person name="Fingerle V."/>
            <person name="Sing A."/>
            <person name="Castillo-Ramirez S."/>
            <person name="Margos G."/>
            <person name="Rudolf I."/>
        </authorList>
    </citation>
    <scope>NUCLEOTIDE SEQUENCE</scope>
    <source>
        <strain evidence="15">BR149</strain>
    </source>
</reference>
<keyword evidence="5 13" id="KW-0255">Endonuclease</keyword>
<keyword evidence="16" id="KW-1185">Reference proteome</keyword>
<name>A0A968GHB8_9SPIO</name>
<keyword evidence="9 13" id="KW-0238">DNA-binding</keyword>
<dbReference type="Gene3D" id="3.30.420.10">
    <property type="entry name" value="Ribonuclease H-like superfamily/Ribonuclease H"/>
    <property type="match status" value="1"/>
</dbReference>
<comment type="catalytic activity">
    <reaction evidence="12 13">
        <text>Endonucleolytic cleavage at a junction such as a reciprocal single-stranded crossover between two homologous DNA duplexes (Holliday junction).</text>
        <dbReference type="EC" id="3.1.21.10"/>
    </reaction>
</comment>
<protein>
    <recommendedName>
        <fullName evidence="13 14">Crossover junction endodeoxyribonuclease RuvC</fullName>
        <ecNumber evidence="13 14">3.1.21.10</ecNumber>
    </recommendedName>
    <alternativeName>
        <fullName evidence="13">Holliday junction nuclease RuvC</fullName>
    </alternativeName>
    <alternativeName>
        <fullName evidence="13">Holliday junction resolvase RuvC</fullName>
    </alternativeName>
</protein>
<dbReference type="GO" id="GO:0048476">
    <property type="term" value="C:Holliday junction resolvase complex"/>
    <property type="evidence" value="ECO:0007669"/>
    <property type="project" value="UniProtKB-UniRule"/>
</dbReference>
<evidence type="ECO:0000256" key="2">
    <source>
        <dbReference type="ARBA" id="ARBA00022490"/>
    </source>
</evidence>
<evidence type="ECO:0000313" key="15">
    <source>
        <dbReference type="EMBL" id="NIZ69032.1"/>
    </source>
</evidence>
<dbReference type="GO" id="GO:0006310">
    <property type="term" value="P:DNA recombination"/>
    <property type="evidence" value="ECO:0007669"/>
    <property type="project" value="UniProtKB-UniRule"/>
</dbReference>
<evidence type="ECO:0000256" key="4">
    <source>
        <dbReference type="ARBA" id="ARBA00022723"/>
    </source>
</evidence>
<dbReference type="PANTHER" id="PTHR30194">
    <property type="entry name" value="CROSSOVER JUNCTION ENDODEOXYRIBONUCLEASE RUVC"/>
    <property type="match status" value="1"/>
</dbReference>
<dbReference type="SUPFAM" id="SSF53098">
    <property type="entry name" value="Ribonuclease H-like"/>
    <property type="match status" value="1"/>
</dbReference>
<keyword evidence="6 13" id="KW-0227">DNA damage</keyword>
<evidence type="ECO:0000256" key="12">
    <source>
        <dbReference type="ARBA" id="ARBA00029354"/>
    </source>
</evidence>
<dbReference type="InterPro" id="IPR012337">
    <property type="entry name" value="RNaseH-like_sf"/>
</dbReference>
<comment type="caution">
    <text evidence="15">The sequence shown here is derived from an EMBL/GenBank/DDBJ whole genome shotgun (WGS) entry which is preliminary data.</text>
</comment>
<accession>A0A968GHB8</accession>
<dbReference type="GO" id="GO:0008821">
    <property type="term" value="F:crossover junction DNA endonuclease activity"/>
    <property type="evidence" value="ECO:0007669"/>
    <property type="project" value="UniProtKB-UniRule"/>
</dbReference>
<dbReference type="RefSeq" id="WP_167695136.1">
    <property type="nucleotide sequence ID" value="NZ_CP118181.1"/>
</dbReference>
<feature type="active site" evidence="13">
    <location>
        <position position="7"/>
    </location>
</feature>
<feature type="binding site" evidence="13">
    <location>
        <position position="141"/>
    </location>
    <ligand>
        <name>Mg(2+)</name>
        <dbReference type="ChEBI" id="CHEBI:18420"/>
        <label>1</label>
    </ligand>
</feature>
<evidence type="ECO:0000256" key="11">
    <source>
        <dbReference type="ARBA" id="ARBA00023204"/>
    </source>
</evidence>
<organism evidence="15 16">
    <name type="scientific">Entomospira culicis</name>
    <dbReference type="NCBI Taxonomy" id="2719989"/>
    <lineage>
        <taxon>Bacteria</taxon>
        <taxon>Pseudomonadati</taxon>
        <taxon>Spirochaetota</taxon>
        <taxon>Spirochaetia</taxon>
        <taxon>Spirochaetales</taxon>
        <taxon>Spirochaetaceae</taxon>
        <taxon>Entomospira</taxon>
    </lineage>
</organism>